<dbReference type="SUPFAM" id="SSF53067">
    <property type="entry name" value="Actin-like ATPase domain"/>
    <property type="match status" value="1"/>
</dbReference>
<dbReference type="GO" id="GO:0005524">
    <property type="term" value="F:ATP binding"/>
    <property type="evidence" value="ECO:0007669"/>
    <property type="project" value="UniProtKB-KW"/>
</dbReference>
<dbReference type="GO" id="GO:0008776">
    <property type="term" value="F:acetate kinase activity"/>
    <property type="evidence" value="ECO:0007669"/>
    <property type="project" value="TreeGrafter"/>
</dbReference>
<name>X0T8K8_9ZZZZ</name>
<sequence length="161" mass="17760">MMVLVINPGSTSTKLALYSEARELINERISHNTAELARFPTIIDQLEFRKQVILGVLEQRPEFEPKGLYAVIGRGGLLHPLTGGVYRVNEAMKRDLETARYGAHASNLGALLAALLAREYAVEAFIADPLVVDEMSPLARYSGVPEISRKSIFHALNQKAT</sequence>
<keyword evidence="2" id="KW-0547">Nucleotide-binding</keyword>
<dbReference type="PANTHER" id="PTHR21060">
    <property type="entry name" value="ACETATE KINASE"/>
    <property type="match status" value="1"/>
</dbReference>
<dbReference type="InterPro" id="IPR023865">
    <property type="entry name" value="Aliphatic_acid_kinase_CS"/>
</dbReference>
<proteinExistence type="predicted"/>
<protein>
    <recommendedName>
        <fullName evidence="6">Butyrate kinase</fullName>
    </recommendedName>
</protein>
<gene>
    <name evidence="5" type="ORF">S01H1_06961</name>
</gene>
<evidence type="ECO:0000256" key="2">
    <source>
        <dbReference type="ARBA" id="ARBA00022741"/>
    </source>
</evidence>
<accession>X0T8K8</accession>
<evidence type="ECO:0008006" key="6">
    <source>
        <dbReference type="Google" id="ProtNLM"/>
    </source>
</evidence>
<dbReference type="EMBL" id="BARS01003591">
    <property type="protein sequence ID" value="GAF84502.1"/>
    <property type="molecule type" value="Genomic_DNA"/>
</dbReference>
<keyword evidence="4" id="KW-0067">ATP-binding</keyword>
<dbReference type="InterPro" id="IPR043129">
    <property type="entry name" value="ATPase_NBD"/>
</dbReference>
<dbReference type="AlphaFoldDB" id="X0T8K8"/>
<comment type="caution">
    <text evidence="5">The sequence shown here is derived from an EMBL/GenBank/DDBJ whole genome shotgun (WGS) entry which is preliminary data.</text>
</comment>
<organism evidence="5">
    <name type="scientific">marine sediment metagenome</name>
    <dbReference type="NCBI Taxonomy" id="412755"/>
    <lineage>
        <taxon>unclassified sequences</taxon>
        <taxon>metagenomes</taxon>
        <taxon>ecological metagenomes</taxon>
    </lineage>
</organism>
<feature type="non-terminal residue" evidence="5">
    <location>
        <position position="161"/>
    </location>
</feature>
<keyword evidence="3" id="KW-0418">Kinase</keyword>
<dbReference type="PROSITE" id="PS01075">
    <property type="entry name" value="ACETATE_KINASE_1"/>
    <property type="match status" value="1"/>
</dbReference>
<dbReference type="InterPro" id="IPR000890">
    <property type="entry name" value="Aliphatic_acid_kin_short-chain"/>
</dbReference>
<keyword evidence="1" id="KW-0808">Transferase</keyword>
<dbReference type="Gene3D" id="3.30.420.40">
    <property type="match status" value="1"/>
</dbReference>
<evidence type="ECO:0000313" key="5">
    <source>
        <dbReference type="EMBL" id="GAF84502.1"/>
    </source>
</evidence>
<dbReference type="PANTHER" id="PTHR21060:SF3">
    <property type="entry name" value="BUTYRATE KINASE 2-RELATED"/>
    <property type="match status" value="1"/>
</dbReference>
<reference evidence="5" key="1">
    <citation type="journal article" date="2014" name="Front. Microbiol.">
        <title>High frequency of phylogenetically diverse reductive dehalogenase-homologous genes in deep subseafloor sedimentary metagenomes.</title>
        <authorList>
            <person name="Kawai M."/>
            <person name="Futagami T."/>
            <person name="Toyoda A."/>
            <person name="Takaki Y."/>
            <person name="Nishi S."/>
            <person name="Hori S."/>
            <person name="Arai W."/>
            <person name="Tsubouchi T."/>
            <person name="Morono Y."/>
            <person name="Uchiyama I."/>
            <person name="Ito T."/>
            <person name="Fujiyama A."/>
            <person name="Inagaki F."/>
            <person name="Takami H."/>
        </authorList>
    </citation>
    <scope>NUCLEOTIDE SEQUENCE</scope>
    <source>
        <strain evidence="5">Expedition CK06-06</strain>
    </source>
</reference>
<evidence type="ECO:0000256" key="4">
    <source>
        <dbReference type="ARBA" id="ARBA00022840"/>
    </source>
</evidence>
<dbReference type="GO" id="GO:0006083">
    <property type="term" value="P:acetate metabolic process"/>
    <property type="evidence" value="ECO:0007669"/>
    <property type="project" value="TreeGrafter"/>
</dbReference>
<evidence type="ECO:0000256" key="3">
    <source>
        <dbReference type="ARBA" id="ARBA00022777"/>
    </source>
</evidence>
<evidence type="ECO:0000256" key="1">
    <source>
        <dbReference type="ARBA" id="ARBA00022679"/>
    </source>
</evidence>